<evidence type="ECO:0000313" key="2">
    <source>
        <dbReference type="EMBL" id="RDV26758.1"/>
    </source>
</evidence>
<comment type="caution">
    <text evidence="2">The sequence shown here is derived from an EMBL/GenBank/DDBJ whole genome shotgun (WGS) entry which is preliminary data.</text>
</comment>
<dbReference type="AlphaFoldDB" id="A0A3D8MAP1"/>
<dbReference type="RefSeq" id="WP_115592710.1">
    <property type="nucleotide sequence ID" value="NZ_QRHA01000004.1"/>
</dbReference>
<name>A0A3D8MAP1_9ALTE</name>
<dbReference type="EMBL" id="QRHA01000004">
    <property type="protein sequence ID" value="RDV26758.1"/>
    <property type="molecule type" value="Genomic_DNA"/>
</dbReference>
<proteinExistence type="predicted"/>
<keyword evidence="1" id="KW-0472">Membrane</keyword>
<sequence length="60" mass="6689">MNFAIYRAGYASGLSALVCVAASSLNLIPSKLLIYPFMVSVVCFFILFHYIGTRQIGKRR</sequence>
<keyword evidence="1" id="KW-0812">Transmembrane</keyword>
<keyword evidence="1" id="KW-1133">Transmembrane helix</keyword>
<organism evidence="2 3">
    <name type="scientific">Alteromonas aestuariivivens</name>
    <dbReference type="NCBI Taxonomy" id="1938339"/>
    <lineage>
        <taxon>Bacteria</taxon>
        <taxon>Pseudomonadati</taxon>
        <taxon>Pseudomonadota</taxon>
        <taxon>Gammaproteobacteria</taxon>
        <taxon>Alteromonadales</taxon>
        <taxon>Alteromonadaceae</taxon>
        <taxon>Alteromonas/Salinimonas group</taxon>
        <taxon>Alteromonas</taxon>
    </lineage>
</organism>
<dbReference type="Proteomes" id="UP000256561">
    <property type="component" value="Unassembled WGS sequence"/>
</dbReference>
<evidence type="ECO:0000256" key="1">
    <source>
        <dbReference type="SAM" id="Phobius"/>
    </source>
</evidence>
<accession>A0A3D8MAP1</accession>
<feature type="transmembrane region" description="Helical" evidence="1">
    <location>
        <begin position="32"/>
        <end position="51"/>
    </location>
</feature>
<evidence type="ECO:0000313" key="3">
    <source>
        <dbReference type="Proteomes" id="UP000256561"/>
    </source>
</evidence>
<protein>
    <submittedName>
        <fullName evidence="2">Uncharacterized protein</fullName>
    </submittedName>
</protein>
<reference evidence="3" key="1">
    <citation type="submission" date="2018-08" db="EMBL/GenBank/DDBJ databases">
        <authorList>
            <person name="Zhang J."/>
            <person name="Du Z.-J."/>
        </authorList>
    </citation>
    <scope>NUCLEOTIDE SEQUENCE [LARGE SCALE GENOMIC DNA]</scope>
    <source>
        <strain evidence="3">KCTC 52655</strain>
    </source>
</reference>
<gene>
    <name evidence="2" type="ORF">DXV75_07155</name>
</gene>
<keyword evidence="3" id="KW-1185">Reference proteome</keyword>